<accession>A0AA40MJF9</accession>
<dbReference type="RefSeq" id="WP_044121111.1">
    <property type="nucleotide sequence ID" value="NZ_JXIG01000233.1"/>
</dbReference>
<gene>
    <name evidence="1" type="ORF">QU38_01060</name>
</gene>
<sequence>MSYDDIDFPMPAPGWMPVETAPRDGTEIILTDGADVAAGFWDNGDHRPRGEGRWLFECDRGNEQTARRWHPTHWQWLPDPPAP</sequence>
<evidence type="ECO:0000313" key="2">
    <source>
        <dbReference type="Proteomes" id="UP000032274"/>
    </source>
</evidence>
<comment type="caution">
    <text evidence="1">The sequence shown here is derived from an EMBL/GenBank/DDBJ whole genome shotgun (WGS) entry which is preliminary data.</text>
</comment>
<protein>
    <recommendedName>
        <fullName evidence="3">DUF551 domain-containing protein</fullName>
    </recommendedName>
</protein>
<evidence type="ECO:0000313" key="1">
    <source>
        <dbReference type="EMBL" id="KIU01548.1"/>
    </source>
</evidence>
<reference evidence="1 2" key="1">
    <citation type="submission" date="2015-01" db="EMBL/GenBank/DDBJ databases">
        <title>Characterization of Swiss Staphylococcus aureus strains involved in food poisoning.</title>
        <authorList>
            <person name="Crovadore J."/>
            <person name="Chablais R."/>
            <person name="Tonacini J."/>
            <person name="Schnyder B."/>
            <person name="Lefort F."/>
        </authorList>
    </citation>
    <scope>NUCLEOTIDE SEQUENCE [LARGE SCALE GENOMIC DNA]</scope>
    <source>
        <strain evidence="1 2">SA-120</strain>
    </source>
</reference>
<dbReference type="Proteomes" id="UP000032274">
    <property type="component" value="Unassembled WGS sequence"/>
</dbReference>
<name>A0AA40MJF9_STAAU</name>
<proteinExistence type="predicted"/>
<dbReference type="AlphaFoldDB" id="A0AA40MJF9"/>
<evidence type="ECO:0008006" key="3">
    <source>
        <dbReference type="Google" id="ProtNLM"/>
    </source>
</evidence>
<dbReference type="EMBL" id="JXIG01000233">
    <property type="protein sequence ID" value="KIU01548.1"/>
    <property type="molecule type" value="Genomic_DNA"/>
</dbReference>
<organism evidence="1 2">
    <name type="scientific">Staphylococcus aureus</name>
    <dbReference type="NCBI Taxonomy" id="1280"/>
    <lineage>
        <taxon>Bacteria</taxon>
        <taxon>Bacillati</taxon>
        <taxon>Bacillota</taxon>
        <taxon>Bacilli</taxon>
        <taxon>Bacillales</taxon>
        <taxon>Staphylococcaceae</taxon>
        <taxon>Staphylococcus</taxon>
    </lineage>
</organism>